<proteinExistence type="predicted"/>
<dbReference type="AlphaFoldDB" id="A0A937KEF7"/>
<dbReference type="InterPro" id="IPR011990">
    <property type="entry name" value="TPR-like_helical_dom_sf"/>
</dbReference>
<protein>
    <submittedName>
        <fullName evidence="1">WG repeat-containing protein</fullName>
    </submittedName>
</protein>
<dbReference type="Pfam" id="PF14903">
    <property type="entry name" value="WG_beta_rep"/>
    <property type="match status" value="2"/>
</dbReference>
<organism evidence="1 2">
    <name type="scientific">Fulvivirga marina</name>
    <dbReference type="NCBI Taxonomy" id="2494733"/>
    <lineage>
        <taxon>Bacteria</taxon>
        <taxon>Pseudomonadati</taxon>
        <taxon>Bacteroidota</taxon>
        <taxon>Cytophagia</taxon>
        <taxon>Cytophagales</taxon>
        <taxon>Fulvivirgaceae</taxon>
        <taxon>Fulvivirga</taxon>
    </lineage>
</organism>
<accession>A0A937KEF7</accession>
<dbReference type="InterPro" id="IPR032774">
    <property type="entry name" value="WG_beta_rep"/>
</dbReference>
<dbReference type="PANTHER" id="PTHR37841">
    <property type="entry name" value="GLR2918 PROTEIN"/>
    <property type="match status" value="1"/>
</dbReference>
<evidence type="ECO:0000313" key="2">
    <source>
        <dbReference type="Proteomes" id="UP000614216"/>
    </source>
</evidence>
<evidence type="ECO:0000313" key="1">
    <source>
        <dbReference type="EMBL" id="MBL6447080.1"/>
    </source>
</evidence>
<dbReference type="PANTHER" id="PTHR37841:SF1">
    <property type="entry name" value="DUF3298 DOMAIN-CONTAINING PROTEIN"/>
    <property type="match status" value="1"/>
</dbReference>
<name>A0A937KEF7_9BACT</name>
<dbReference type="RefSeq" id="WP_202856608.1">
    <property type="nucleotide sequence ID" value="NZ_JAEUGD010000042.1"/>
</dbReference>
<comment type="caution">
    <text evidence="1">The sequence shown here is derived from an EMBL/GenBank/DDBJ whole genome shotgun (WGS) entry which is preliminary data.</text>
</comment>
<gene>
    <name evidence="1" type="ORF">JMN32_12230</name>
</gene>
<dbReference type="Proteomes" id="UP000614216">
    <property type="component" value="Unassembled WGS sequence"/>
</dbReference>
<dbReference type="Gene3D" id="1.25.40.10">
    <property type="entry name" value="Tetratricopeptide repeat domain"/>
    <property type="match status" value="1"/>
</dbReference>
<reference evidence="1" key="1">
    <citation type="submission" date="2021-01" db="EMBL/GenBank/DDBJ databases">
        <title>Fulvivirga kasyanovii gen. nov., sp nov., a novel member of the phylum Bacteroidetes isolated from seawater in a mussel farm.</title>
        <authorList>
            <person name="Zhao L.-H."/>
            <person name="Wang Z.-J."/>
        </authorList>
    </citation>
    <scope>NUCLEOTIDE SEQUENCE</scope>
    <source>
        <strain evidence="1">29W222</strain>
    </source>
</reference>
<sequence>MRILTSFILFFVIHVSYGQVGLAKRALKQLEKGDWVKSTVLVDKALEKDSLLPATLYAKSRVLIDTTSLRPEIDSAYFFILKARVVYDSLDEKVKKQHVKVGIDSLALELLKNRIDSIAFQRALKTNSEAGFVNFLEKFSTAAEIEKAKRLRNELAYASAKAENTYKSYQLFMEKYPDAKQVGEAKQRYEKLYFSKSTADGKLRSYLKFLKENPDTPYRYEAEVNIYEVMTADNSVDSYINFIRQFPRSKVRPRAIAFLYHVLKEEGKYLPKSMVTDSLARVITLEGRTFVPVLENGKYGFMDTQGNEIISPVLTRIFEGELCGGIRRDYLLTGDEIVSPGNALIYAGKYEQVDDLGYGLLKVRHDEKFGIVHKSGRVLLPILYDDVRLLKGIFIAFKRNDLWGLKTISGREIVGSEFTDISIHETFVILEKGDLIYAKNINSLIVSVDNKKLDLGRAYSDFELVNETQLWLDSDNGEAVIDAELHEIIPYADQKIKILKKGFLINKDGRYYVLNETYRPVDKEPAFKASVNEAWVALRSKADWLLYDKDSYTLRSRNLDSLNLLGDYYAVMYRNDSVVVVTREKSLLLSSGEKLSLLSSVNASQYLIIDDGRKKRIYNPMGQLVFSGTYDDAKPLGPHYIVISQRGRKGILSDSAQVLLRAEYDAIANYQDGFVSLLKNKKFGLYNKEAKVLISAEYEKNIHRYNDWAFIAMKRDKLGLISQNNDQLTDFAYDEIMYWSDSVALVKTDYRWSLYNFQSKQTIDEGIKTLQIVAHNNEEQIAIVLRDTGYGVLSNRRGKIISATYNDVINVGTEAEPIFFAEKHIAEADLYIVIYYDMAGHPIRKQTFETADYPLIYCDN</sequence>
<keyword evidence="2" id="KW-1185">Reference proteome</keyword>
<dbReference type="EMBL" id="JAEUGD010000042">
    <property type="protein sequence ID" value="MBL6447080.1"/>
    <property type="molecule type" value="Genomic_DNA"/>
</dbReference>